<evidence type="ECO:0000313" key="9">
    <source>
        <dbReference type="Proteomes" id="UP001150907"/>
    </source>
</evidence>
<evidence type="ECO:0000259" key="7">
    <source>
        <dbReference type="PROSITE" id="PS50003"/>
    </source>
</evidence>
<dbReference type="Gene3D" id="3.20.20.80">
    <property type="entry name" value="Glycosidases"/>
    <property type="match status" value="1"/>
</dbReference>
<keyword evidence="8" id="KW-0326">Glycosidase</keyword>
<feature type="domain" description="PH" evidence="7">
    <location>
        <begin position="121"/>
        <end position="243"/>
    </location>
</feature>
<dbReference type="InterPro" id="IPR017853">
    <property type="entry name" value="GH"/>
</dbReference>
<accession>A0A9W8BLG4</accession>
<feature type="region of interest" description="Disordered" evidence="6">
    <location>
        <begin position="730"/>
        <end position="751"/>
    </location>
</feature>
<dbReference type="GO" id="GO:0030203">
    <property type="term" value="P:glycosaminoglycan metabolic process"/>
    <property type="evidence" value="ECO:0007669"/>
    <property type="project" value="TreeGrafter"/>
</dbReference>
<keyword evidence="9" id="KW-1185">Reference proteome</keyword>
<dbReference type="GO" id="GO:0005975">
    <property type="term" value="P:carbohydrate metabolic process"/>
    <property type="evidence" value="ECO:0007669"/>
    <property type="project" value="InterPro"/>
</dbReference>
<comment type="catalytic activity">
    <reaction evidence="1">
        <text>Hydrolysis of terminal non-reducing N-acetyl-D-hexosamine residues in N-acetyl-beta-D-hexosaminides.</text>
        <dbReference type="EC" id="3.2.1.52"/>
    </reaction>
</comment>
<feature type="non-terminal residue" evidence="8">
    <location>
        <position position="1480"/>
    </location>
</feature>
<feature type="region of interest" description="Disordered" evidence="6">
    <location>
        <begin position="257"/>
        <end position="278"/>
    </location>
</feature>
<evidence type="ECO:0000256" key="4">
    <source>
        <dbReference type="ARBA" id="ARBA00022729"/>
    </source>
</evidence>
<feature type="compositionally biased region" description="Basic residues" evidence="6">
    <location>
        <begin position="780"/>
        <end position="789"/>
    </location>
</feature>
<evidence type="ECO:0000256" key="2">
    <source>
        <dbReference type="ARBA" id="ARBA00006285"/>
    </source>
</evidence>
<dbReference type="OrthoDB" id="5598758at2759"/>
<keyword evidence="5 8" id="KW-0378">Hydrolase</keyword>
<feature type="compositionally biased region" description="Polar residues" evidence="6">
    <location>
        <begin position="1181"/>
        <end position="1198"/>
    </location>
</feature>
<organism evidence="8 9">
    <name type="scientific">Coemansia thaxteri</name>
    <dbReference type="NCBI Taxonomy" id="2663907"/>
    <lineage>
        <taxon>Eukaryota</taxon>
        <taxon>Fungi</taxon>
        <taxon>Fungi incertae sedis</taxon>
        <taxon>Zoopagomycota</taxon>
        <taxon>Kickxellomycotina</taxon>
        <taxon>Kickxellomycetes</taxon>
        <taxon>Kickxellales</taxon>
        <taxon>Kickxellaceae</taxon>
        <taxon>Coemansia</taxon>
    </lineage>
</organism>
<dbReference type="InterPro" id="IPR025705">
    <property type="entry name" value="Beta_hexosaminidase_sua/sub"/>
</dbReference>
<evidence type="ECO:0000256" key="5">
    <source>
        <dbReference type="ARBA" id="ARBA00022801"/>
    </source>
</evidence>
<feature type="region of interest" description="Disordered" evidence="6">
    <location>
        <begin position="1181"/>
        <end position="1205"/>
    </location>
</feature>
<comment type="similarity">
    <text evidence="2">Belongs to the glycosyl hydrolase 20 family.</text>
</comment>
<dbReference type="SUPFAM" id="SSF51445">
    <property type="entry name" value="(Trans)glycosidases"/>
    <property type="match status" value="1"/>
</dbReference>
<evidence type="ECO:0000256" key="1">
    <source>
        <dbReference type="ARBA" id="ARBA00001231"/>
    </source>
</evidence>
<dbReference type="PANTHER" id="PTHR22600:SF26">
    <property type="entry name" value="BETA-N-ACETYLHEXOSAMINIDASE"/>
    <property type="match status" value="1"/>
</dbReference>
<dbReference type="GO" id="GO:0004563">
    <property type="term" value="F:beta-N-acetylhexosaminidase activity"/>
    <property type="evidence" value="ECO:0007669"/>
    <property type="project" value="UniProtKB-EC"/>
</dbReference>
<dbReference type="InterPro" id="IPR015883">
    <property type="entry name" value="Glyco_hydro_20_cat"/>
</dbReference>
<dbReference type="Pfam" id="PF00728">
    <property type="entry name" value="Glyco_hydro_20"/>
    <property type="match status" value="1"/>
</dbReference>
<keyword evidence="4" id="KW-0732">Signal</keyword>
<feature type="region of interest" description="Disordered" evidence="6">
    <location>
        <begin position="768"/>
        <end position="800"/>
    </location>
</feature>
<name>A0A9W8BLG4_9FUNG</name>
<gene>
    <name evidence="8" type="primary">NAG1_2</name>
    <name evidence="8" type="ORF">H4R26_001662</name>
</gene>
<dbReference type="GO" id="GO:0016853">
    <property type="term" value="F:isomerase activity"/>
    <property type="evidence" value="ECO:0007669"/>
    <property type="project" value="UniProtKB-KW"/>
</dbReference>
<comment type="caution">
    <text evidence="8">The sequence shown here is derived from an EMBL/GenBank/DDBJ whole genome shotgun (WGS) entry which is preliminary data.</text>
</comment>
<dbReference type="EC" id="3.2.1.52" evidence="3"/>
<feature type="compositionally biased region" description="Basic and acidic residues" evidence="6">
    <location>
        <begin position="1254"/>
        <end position="1263"/>
    </location>
</feature>
<dbReference type="GO" id="GO:0016020">
    <property type="term" value="C:membrane"/>
    <property type="evidence" value="ECO:0007669"/>
    <property type="project" value="TreeGrafter"/>
</dbReference>
<dbReference type="InterPro" id="IPR001849">
    <property type="entry name" value="PH_domain"/>
</dbReference>
<dbReference type="EMBL" id="JANBQF010000078">
    <property type="protein sequence ID" value="KAJ2005962.1"/>
    <property type="molecule type" value="Genomic_DNA"/>
</dbReference>
<feature type="region of interest" description="Disordered" evidence="6">
    <location>
        <begin position="681"/>
        <end position="717"/>
    </location>
</feature>
<protein>
    <recommendedName>
        <fullName evidence="3">beta-N-acetylhexosaminidase</fullName>
        <ecNumber evidence="3">3.2.1.52</ecNumber>
    </recommendedName>
</protein>
<feature type="region of interest" description="Disordered" evidence="6">
    <location>
        <begin position="1233"/>
        <end position="1276"/>
    </location>
</feature>
<dbReference type="Proteomes" id="UP001150907">
    <property type="component" value="Unassembled WGS sequence"/>
</dbReference>
<dbReference type="PROSITE" id="PS50003">
    <property type="entry name" value="PH_DOMAIN"/>
    <property type="match status" value="1"/>
</dbReference>
<evidence type="ECO:0000313" key="8">
    <source>
        <dbReference type="EMBL" id="KAJ2005962.1"/>
    </source>
</evidence>
<proteinExistence type="inferred from homology"/>
<evidence type="ECO:0000256" key="3">
    <source>
        <dbReference type="ARBA" id="ARBA00012663"/>
    </source>
</evidence>
<keyword evidence="8" id="KW-0413">Isomerase</keyword>
<feature type="region of interest" description="Disordered" evidence="6">
    <location>
        <begin position="548"/>
        <end position="567"/>
    </location>
</feature>
<evidence type="ECO:0000256" key="6">
    <source>
        <dbReference type="SAM" id="MobiDB-lite"/>
    </source>
</evidence>
<dbReference type="PANTHER" id="PTHR22600">
    <property type="entry name" value="BETA-HEXOSAMINIDASE"/>
    <property type="match status" value="1"/>
</dbReference>
<sequence>YYLDCGHGSWLSNFEGNSWCDPYKGWQQMYSYNPLANITEPEKQKLVLGGEVALWSAQSDETTVDRYLWPRASAFAEIMWSGNFDPITNATRDPTKVAPRLTEHRFRMPVATMAGDSDFGVSGAIGFLQKKNRFYGWNKCLLRLDLHGLALLSPELMLRTKAYNAASPLPQLRAIGDIDAVDVAQAIYAEPKQLFSLQVISSVSAQGSKDISVATLSSGTLMLRAQTTEDRSTWLCLIQSAVASNALPISKNPLSFASESEPIRDQGPATRQKSAGTIPQAPPYIPTCTIMSCSADGLVKSKLGLELPSMDLRLKSGSGVEAMSLSSGKLKTRIDNGGGNTTFSAPSTQLATNTPNELHCNTALAQTVDPFTPEPPLADGGSKLELDDFDASLFFNDAESSPEILALAAHQLASVASTTQSKDMLHSRPHNFTANPRVGTAAALPTASSEQLPAVPNSTLIAEAATATKPDVSHASMASANHSTLAIVDGTLGMPGSIDFGSIFDCILEPCISPTPNHAVTPVHSLATAIQTMSTTLATPQPPQILWQGGPSASGEKQLRSTSQRQPITAATPATKALQRIKTDNDDERPLGMATGSYKANQAESTHCYAHASDLAGLNAASICNAASSTYFRSEEPGVVLTSSVVDFTGSILDNIGLADWSHVLGLAPMSHEPTQLVTAPASNQTGPPDGSATLITENANKEQPGPEPKLLNSPDHHRLGSRTIEQCRSGANISGHGAGSRHQRQDGGGLSEAQAALLAKYSDSLSTSRSQLPNVGRASRPKPTHNWRTKTGGSDGRHIGERSATLVQYAPAEPVNTGVSKVIRGQLAKDIIQKEADDRPAVRRMRRVKSDIKVLPLKSIRLRLDGSVVGSHASISQTQSKIGRGSQYIVRDGHIEDASGRRGLRSMLTMSQQRLSAGQAANSGPGIAKSPNIDVFGEFNEIQARLRVAEDFKRQQQRAQLSDKEGADNVRIADIIENRQDIPLAAQLDERRKMQLAKQQVLEQQQLAQQKQLLEQQQQYVEQQRQHQLFKRQSLHPSLNSVSQMPISAVPHSGVSGGWTGYGGVGGGDAFSDQWMCQQSAHADAISLVQPRQLHRLHQQAQSVSSIQRPATAFICDSNAAWVQQRSGAVLLGNSTRLSELSCQSVDQYGRSLGGPPTTDARSQPGAGFIVHKRPASVAAQSLHSDASSGSWQSRANGSKVPSARATTELNYNGSEHAMSPSFSTIAPRRTSSYGYADHQRSASLRPGSLPARRRDARRDMKNVPPVPPLPYNGGVVPENRHPHGVYPFTSVQGPPEYVPLPVQGGHTYHQQAYSDQWPAGVPQAQGWSTQHGPLPPTQAVLARHGGYVPGYAGGGGGYPPQASNSQVLADMHKLSRKRTEMAANTPSLLQRLDNARTSGILPGRQVEKLGYSHGAYQNFNASRLIREGSSRQYLGDGSTLLIDRLHESEKSRSAFLKKISRSYTGIGGDVAPATTFTH</sequence>
<reference evidence="8" key="1">
    <citation type="submission" date="2022-07" db="EMBL/GenBank/DDBJ databases">
        <title>Phylogenomic reconstructions and comparative analyses of Kickxellomycotina fungi.</title>
        <authorList>
            <person name="Reynolds N.K."/>
            <person name="Stajich J.E."/>
            <person name="Barry K."/>
            <person name="Grigoriev I.V."/>
            <person name="Crous P."/>
            <person name="Smith M.E."/>
        </authorList>
    </citation>
    <scope>NUCLEOTIDE SEQUENCE</scope>
    <source>
        <strain evidence="8">IMI 214461</strain>
    </source>
</reference>